<dbReference type="Pfam" id="PF07690">
    <property type="entry name" value="MFS_1"/>
    <property type="match status" value="1"/>
</dbReference>
<keyword evidence="5" id="KW-1185">Reference proteome</keyword>
<organism evidence="4 5">
    <name type="scientific">Trichostrongylus colubriformis</name>
    <name type="common">Black scour worm</name>
    <dbReference type="NCBI Taxonomy" id="6319"/>
    <lineage>
        <taxon>Eukaryota</taxon>
        <taxon>Metazoa</taxon>
        <taxon>Ecdysozoa</taxon>
        <taxon>Nematoda</taxon>
        <taxon>Chromadorea</taxon>
        <taxon>Rhabditida</taxon>
        <taxon>Rhabditina</taxon>
        <taxon>Rhabditomorpha</taxon>
        <taxon>Strongyloidea</taxon>
        <taxon>Trichostrongylidae</taxon>
        <taxon>Trichostrongylus</taxon>
    </lineage>
</organism>
<comment type="caution">
    <text evidence="4">The sequence shown here is derived from an EMBL/GenBank/DDBJ whole genome shotgun (WGS) entry which is preliminary data.</text>
</comment>
<evidence type="ECO:0000313" key="5">
    <source>
        <dbReference type="Proteomes" id="UP001331761"/>
    </source>
</evidence>
<dbReference type="Gene3D" id="1.20.1250.20">
    <property type="entry name" value="MFS general substrate transporter like domains"/>
    <property type="match status" value="1"/>
</dbReference>
<dbReference type="PANTHER" id="PTHR45757">
    <property type="entry name" value="PROTEIN CBG23364-RELATED"/>
    <property type="match status" value="1"/>
</dbReference>
<feature type="transmembrane region" description="Helical" evidence="2">
    <location>
        <begin position="108"/>
        <end position="128"/>
    </location>
</feature>
<evidence type="ECO:0000259" key="3">
    <source>
        <dbReference type="PROSITE" id="PS50850"/>
    </source>
</evidence>
<evidence type="ECO:0000313" key="4">
    <source>
        <dbReference type="EMBL" id="KAK5969475.1"/>
    </source>
</evidence>
<keyword evidence="2" id="KW-1133">Transmembrane helix</keyword>
<feature type="transmembrane region" description="Helical" evidence="2">
    <location>
        <begin position="200"/>
        <end position="218"/>
    </location>
</feature>
<feature type="transmembrane region" description="Helical" evidence="2">
    <location>
        <begin position="225"/>
        <end position="244"/>
    </location>
</feature>
<evidence type="ECO:0000256" key="2">
    <source>
        <dbReference type="SAM" id="Phobius"/>
    </source>
</evidence>
<feature type="transmembrane region" description="Helical" evidence="2">
    <location>
        <begin position="168"/>
        <end position="188"/>
    </location>
</feature>
<dbReference type="PANTHER" id="PTHR45757:SF3">
    <property type="entry name" value="MFS DOMAIN-CONTAINING PROTEIN"/>
    <property type="match status" value="1"/>
</dbReference>
<dbReference type="InterPro" id="IPR011701">
    <property type="entry name" value="MFS"/>
</dbReference>
<accession>A0AAN8FHA4</accession>
<feature type="transmembrane region" description="Helical" evidence="2">
    <location>
        <begin position="291"/>
        <end position="310"/>
    </location>
</feature>
<feature type="transmembrane region" description="Helical" evidence="2">
    <location>
        <begin position="30"/>
        <end position="47"/>
    </location>
</feature>
<dbReference type="PROSITE" id="PS50850">
    <property type="entry name" value="MFS"/>
    <property type="match status" value="1"/>
</dbReference>
<dbReference type="SUPFAM" id="SSF103473">
    <property type="entry name" value="MFS general substrate transporter"/>
    <property type="match status" value="1"/>
</dbReference>
<sequence length="312" mass="34095">MAQRNLTSEQRTAMIPGDTTVRKMGCTIPGFRYIILIVSALCLTSLLSNMTTYNFTKICMLPTNGTKGEVELEYDKNQQSWLQASVAIGALTASFPYTYMFNHYTKKWVFLSAGIISAVSTALVPLAHTYGFKFFLLARTFQGVAFSATFPIMGAVTADWAVLTEHGLFVGLLTGCTQLSNVFTMPVSGALCSSSWGWPSVYYVHAGVSIIAFALIIDETTKVRVYNSLALVGSAIFFAILAFIPQENHVTAIVILVFAESLLGLNTAGFNKCATLHSRQYGHFVMTQIMNIWAVTILLEPFVVNAIVAANK</sequence>
<gene>
    <name evidence="4" type="ORF">GCK32_013177</name>
</gene>
<dbReference type="Proteomes" id="UP001331761">
    <property type="component" value="Unassembled WGS sequence"/>
</dbReference>
<keyword evidence="2" id="KW-0812">Transmembrane</keyword>
<reference evidence="4 5" key="1">
    <citation type="submission" date="2019-10" db="EMBL/GenBank/DDBJ databases">
        <title>Assembly and Annotation for the nematode Trichostrongylus colubriformis.</title>
        <authorList>
            <person name="Martin J."/>
        </authorList>
    </citation>
    <scope>NUCLEOTIDE SEQUENCE [LARGE SCALE GENOMIC DNA]</scope>
    <source>
        <strain evidence="4">G859</strain>
        <tissue evidence="4">Whole worm</tissue>
    </source>
</reference>
<protein>
    <recommendedName>
        <fullName evidence="3">Major facilitator superfamily (MFS) profile domain-containing protein</fullName>
    </recommendedName>
</protein>
<comment type="subcellular location">
    <subcellularLocation>
        <location evidence="1">Membrane</location>
        <topology evidence="1">Multi-pass membrane protein</topology>
    </subcellularLocation>
</comment>
<dbReference type="InterPro" id="IPR036259">
    <property type="entry name" value="MFS_trans_sf"/>
</dbReference>
<name>A0AAN8FHA4_TRICO</name>
<dbReference type="GO" id="GO:0022857">
    <property type="term" value="F:transmembrane transporter activity"/>
    <property type="evidence" value="ECO:0007669"/>
    <property type="project" value="InterPro"/>
</dbReference>
<dbReference type="GO" id="GO:0016020">
    <property type="term" value="C:membrane"/>
    <property type="evidence" value="ECO:0007669"/>
    <property type="project" value="UniProtKB-SubCell"/>
</dbReference>
<proteinExistence type="predicted"/>
<dbReference type="InterPro" id="IPR020846">
    <property type="entry name" value="MFS_dom"/>
</dbReference>
<feature type="domain" description="Major facilitator superfamily (MFS) profile" evidence="3">
    <location>
        <begin position="37"/>
        <end position="312"/>
    </location>
</feature>
<dbReference type="AlphaFoldDB" id="A0AAN8FHA4"/>
<evidence type="ECO:0000256" key="1">
    <source>
        <dbReference type="ARBA" id="ARBA00004141"/>
    </source>
</evidence>
<feature type="transmembrane region" description="Helical" evidence="2">
    <location>
        <begin position="250"/>
        <end position="270"/>
    </location>
</feature>
<dbReference type="EMBL" id="WIXE01020123">
    <property type="protein sequence ID" value="KAK5969475.1"/>
    <property type="molecule type" value="Genomic_DNA"/>
</dbReference>
<keyword evidence="2" id="KW-0472">Membrane</keyword>
<feature type="transmembrane region" description="Helical" evidence="2">
    <location>
        <begin position="134"/>
        <end position="156"/>
    </location>
</feature>
<feature type="transmembrane region" description="Helical" evidence="2">
    <location>
        <begin position="81"/>
        <end position="101"/>
    </location>
</feature>